<dbReference type="EMBL" id="JPSL02000040">
    <property type="protein sequence ID" value="KGQ22947.2"/>
    <property type="molecule type" value="Genomic_DNA"/>
</dbReference>
<dbReference type="Gene3D" id="3.40.50.1820">
    <property type="entry name" value="alpha/beta hydrolase"/>
    <property type="match status" value="1"/>
</dbReference>
<reference evidence="1 2" key="1">
    <citation type="journal article" date="2015" name="Genome Announc.">
        <title>Draft Genome Sequence of the Thermophile Thermus filiformis ATCC 43280, Producer of Carotenoid-(Di)glucoside-Branched Fatty Acid (Di)esters and Source of Hyperthermostable Enzymes of Biotechnological Interest.</title>
        <authorList>
            <person name="Mandelli F."/>
            <person name="Oliveira Ramires B."/>
            <person name="Couger M.B."/>
            <person name="Paixao D.A."/>
            <person name="Camilo C.M."/>
            <person name="Polikarpov I."/>
            <person name="Prade R."/>
            <person name="Riano-Pachon D.M."/>
            <person name="Squina F.M."/>
        </authorList>
    </citation>
    <scope>NUCLEOTIDE SEQUENCE [LARGE SCALE GENOMIC DNA]</scope>
    <source>
        <strain evidence="1 2">ATCC 43280</strain>
    </source>
</reference>
<dbReference type="Proteomes" id="UP000030364">
    <property type="component" value="Unassembled WGS sequence"/>
</dbReference>
<name>A0A0A2WVX7_THEFI</name>
<dbReference type="InterPro" id="IPR029058">
    <property type="entry name" value="AB_hydrolase_fold"/>
</dbReference>
<protein>
    <submittedName>
        <fullName evidence="1">Alpha/beta hydrolase</fullName>
    </submittedName>
</protein>
<dbReference type="SUPFAM" id="SSF53474">
    <property type="entry name" value="alpha/beta-Hydrolases"/>
    <property type="match status" value="1"/>
</dbReference>
<comment type="caution">
    <text evidence="1">The sequence shown here is derived from an EMBL/GenBank/DDBJ whole genome shotgun (WGS) entry which is preliminary data.</text>
</comment>
<keyword evidence="1" id="KW-0378">Hydrolase</keyword>
<organism evidence="1 2">
    <name type="scientific">Thermus filiformis</name>
    <dbReference type="NCBI Taxonomy" id="276"/>
    <lineage>
        <taxon>Bacteria</taxon>
        <taxon>Thermotogati</taxon>
        <taxon>Deinococcota</taxon>
        <taxon>Deinococci</taxon>
        <taxon>Thermales</taxon>
        <taxon>Thermaceae</taxon>
        <taxon>Thermus</taxon>
    </lineage>
</organism>
<accession>A0A0A2WVX7</accession>
<keyword evidence="2" id="KW-1185">Reference proteome</keyword>
<dbReference type="GO" id="GO:0016787">
    <property type="term" value="F:hydrolase activity"/>
    <property type="evidence" value="ECO:0007669"/>
    <property type="project" value="UniProtKB-KW"/>
</dbReference>
<evidence type="ECO:0000313" key="1">
    <source>
        <dbReference type="EMBL" id="KGQ22947.2"/>
    </source>
</evidence>
<proteinExistence type="predicted"/>
<evidence type="ECO:0000313" key="2">
    <source>
        <dbReference type="Proteomes" id="UP000030364"/>
    </source>
</evidence>
<dbReference type="STRING" id="276.THFILI_08970"/>
<sequence>MPPAGFAFFQGLEEKAEEGLHLVAFAEGALPALKDAARLEARSLVLLSPLLEGSPLLRAKAEALRFALEVGGLEGFARVGRAFFFGPDTVGEEALWEAWREGLSEEGVRGFLDHLAGLGDERRWLRGFEGRVLVLAGAWDAFLLPPLSARVVDFAKGEAVRLLLEGGFLAPWEAPEEALALMEEFLSGEGFRALPGGLAL</sequence>
<gene>
    <name evidence="1" type="ORF">THFILI_08970</name>
</gene>
<dbReference type="AlphaFoldDB" id="A0A0A2WVX7"/>